<evidence type="ECO:0000313" key="3">
    <source>
        <dbReference type="Proteomes" id="UP000093309"/>
    </source>
</evidence>
<name>A0A1C1A7M2_9BACL</name>
<accession>A0A1C1A7M2</accession>
<dbReference type="Proteomes" id="UP000093309">
    <property type="component" value="Unassembled WGS sequence"/>
</dbReference>
<gene>
    <name evidence="2" type="ORF">A8709_07910</name>
</gene>
<dbReference type="OrthoDB" id="2623478at2"/>
<organism evidence="2 3">
    <name type="scientific">Paenibacillus pectinilyticus</name>
    <dbReference type="NCBI Taxonomy" id="512399"/>
    <lineage>
        <taxon>Bacteria</taxon>
        <taxon>Bacillati</taxon>
        <taxon>Bacillota</taxon>
        <taxon>Bacilli</taxon>
        <taxon>Bacillales</taxon>
        <taxon>Paenibacillaceae</taxon>
        <taxon>Paenibacillus</taxon>
    </lineage>
</organism>
<proteinExistence type="predicted"/>
<dbReference type="RefSeq" id="WP_065850682.1">
    <property type="nucleotide sequence ID" value="NZ_LYPC01000010.1"/>
</dbReference>
<keyword evidence="3" id="KW-1185">Reference proteome</keyword>
<keyword evidence="1" id="KW-0812">Transmembrane</keyword>
<sequence length="103" mass="11974">MRLLILVVGIILFTLLWTNPDNSDFKKWVLKKELTKSQTFNSTPVHFRNKNYLFFSLHELSIIRKQHADLIIEQEYYAGIGILGMIFPISIPGIDDKQSPIIK</sequence>
<keyword evidence="1" id="KW-0472">Membrane</keyword>
<evidence type="ECO:0000313" key="2">
    <source>
        <dbReference type="EMBL" id="OCT16595.1"/>
    </source>
</evidence>
<protein>
    <submittedName>
        <fullName evidence="2">Uncharacterized protein</fullName>
    </submittedName>
</protein>
<dbReference type="AlphaFoldDB" id="A0A1C1A7M2"/>
<reference evidence="3" key="1">
    <citation type="submission" date="2016-05" db="EMBL/GenBank/DDBJ databases">
        <title>Paenibacillus oryzae. sp. nov., isolated from the rice root.</title>
        <authorList>
            <person name="Zhang J."/>
            <person name="Zhang X."/>
        </authorList>
    </citation>
    <scope>NUCLEOTIDE SEQUENCE [LARGE SCALE GENOMIC DNA]</scope>
    <source>
        <strain evidence="3">KCTC13222</strain>
    </source>
</reference>
<comment type="caution">
    <text evidence="2">The sequence shown here is derived from an EMBL/GenBank/DDBJ whole genome shotgun (WGS) entry which is preliminary data.</text>
</comment>
<feature type="transmembrane region" description="Helical" evidence="1">
    <location>
        <begin position="76"/>
        <end position="94"/>
    </location>
</feature>
<evidence type="ECO:0000256" key="1">
    <source>
        <dbReference type="SAM" id="Phobius"/>
    </source>
</evidence>
<dbReference type="EMBL" id="LYPC01000010">
    <property type="protein sequence ID" value="OCT16595.1"/>
    <property type="molecule type" value="Genomic_DNA"/>
</dbReference>
<keyword evidence="1" id="KW-1133">Transmembrane helix</keyword>